<proteinExistence type="predicted"/>
<dbReference type="Proteomes" id="UP000237025">
    <property type="component" value="Unassembled WGS sequence"/>
</dbReference>
<sequence length="88" mass="10578">MKLIKNESEYRDWMIKDYHHLEDESFLYSYLSPEELDDELIKNMPLKYPCIGLITYGNSTIEPAVTQFLYQDQIEEWANIMKQLDNSH</sequence>
<name>A0ABX5A337_9ENTR</name>
<dbReference type="EMBL" id="PQVW01000007">
    <property type="protein sequence ID" value="POZ22809.1"/>
    <property type="molecule type" value="Genomic_DNA"/>
</dbReference>
<evidence type="ECO:0000313" key="2">
    <source>
        <dbReference type="Proteomes" id="UP000237025"/>
    </source>
</evidence>
<reference evidence="1 2" key="1">
    <citation type="submission" date="2018-02" db="EMBL/GenBank/DDBJ databases">
        <title>Lelliotia aquatilis sp. nov., isolated from drinking water.</title>
        <authorList>
            <person name="Kaempfer P."/>
            <person name="Glaeser S."/>
            <person name="Exner M."/>
            <person name="Doijad S."/>
            <person name="Chakraborty T."/>
        </authorList>
    </citation>
    <scope>NUCLEOTIDE SEQUENCE [LARGE SCALE GENOMIC DNA]</scope>
    <source>
        <strain evidence="1 2">6331-17</strain>
    </source>
</reference>
<evidence type="ECO:0000313" key="1">
    <source>
        <dbReference type="EMBL" id="POZ22809.1"/>
    </source>
</evidence>
<comment type="caution">
    <text evidence="1">The sequence shown here is derived from an EMBL/GenBank/DDBJ whole genome shotgun (WGS) entry which is preliminary data.</text>
</comment>
<protein>
    <submittedName>
        <fullName evidence="1">Uncharacterized protein</fullName>
    </submittedName>
</protein>
<keyword evidence="2" id="KW-1185">Reference proteome</keyword>
<organism evidence="1 2">
    <name type="scientific">Lelliottia aquatilis</name>
    <dbReference type="NCBI Taxonomy" id="2080838"/>
    <lineage>
        <taxon>Bacteria</taxon>
        <taxon>Pseudomonadati</taxon>
        <taxon>Pseudomonadota</taxon>
        <taxon>Gammaproteobacteria</taxon>
        <taxon>Enterobacterales</taxon>
        <taxon>Enterobacteriaceae</taxon>
        <taxon>Lelliottia</taxon>
    </lineage>
</organism>
<dbReference type="RefSeq" id="WP_103946749.1">
    <property type="nucleotide sequence ID" value="NZ_PQVR01000004.1"/>
</dbReference>
<accession>A0ABX5A337</accession>
<gene>
    <name evidence="1" type="ORF">C3712_11650</name>
</gene>